<dbReference type="SUPFAM" id="SSF53335">
    <property type="entry name" value="S-adenosyl-L-methionine-dependent methyltransferases"/>
    <property type="match status" value="1"/>
</dbReference>
<dbReference type="Proteomes" id="UP000269669">
    <property type="component" value="Unassembled WGS sequence"/>
</dbReference>
<dbReference type="InterPro" id="IPR029063">
    <property type="entry name" value="SAM-dependent_MTases_sf"/>
</dbReference>
<dbReference type="PANTHER" id="PTHR44307:SF2">
    <property type="entry name" value="PHOSPHOETHANOLAMINE METHYLTRANSFERASE ISOFORM X1"/>
    <property type="match status" value="1"/>
</dbReference>
<proteinExistence type="predicted"/>
<comment type="caution">
    <text evidence="6">The sequence shown here is derived from an EMBL/GenBank/DDBJ whole genome shotgun (WGS) entry which is preliminary data.</text>
</comment>
<evidence type="ECO:0000313" key="6">
    <source>
        <dbReference type="EMBL" id="RSL16501.1"/>
    </source>
</evidence>
<sequence>MPDKVELYDIAYENYASELYRQIRLDTFGNDLGQTSWSGPYESNHIPTQLKLNQDSNVLELGCGSGGYAIYLAERVACRVTGIDINAQAIRNANRLARAKDMLPLVRFVRADISQKLPYDTAVFDAIFASDVFCHIPSRFALLAEIFRVLKPGGRLLYSDALIIAGLISQQEIEVRTSIAPYIFSTPGENERLICAAGFSKPKVIDTTEETARIAEQWLKARKKRKKALLLQEGEDIFAQHQKFLFISHNLAAERRLLRQVFLAQKPQS</sequence>
<organism evidence="6 7">
    <name type="scientific">Edaphobacter aggregans</name>
    <dbReference type="NCBI Taxonomy" id="570835"/>
    <lineage>
        <taxon>Bacteria</taxon>
        <taxon>Pseudomonadati</taxon>
        <taxon>Acidobacteriota</taxon>
        <taxon>Terriglobia</taxon>
        <taxon>Terriglobales</taxon>
        <taxon>Acidobacteriaceae</taxon>
        <taxon>Edaphobacter</taxon>
    </lineage>
</organism>
<evidence type="ECO:0000256" key="1">
    <source>
        <dbReference type="ARBA" id="ARBA00005189"/>
    </source>
</evidence>
<name>A0A428MHU1_9BACT</name>
<comment type="pathway">
    <text evidence="4">Phospholipid metabolism.</text>
</comment>
<feature type="domain" description="Methyltransferase type 11" evidence="5">
    <location>
        <begin position="59"/>
        <end position="157"/>
    </location>
</feature>
<evidence type="ECO:0000256" key="2">
    <source>
        <dbReference type="ARBA" id="ARBA00022603"/>
    </source>
</evidence>
<evidence type="ECO:0000313" key="7">
    <source>
        <dbReference type="Proteomes" id="UP000269669"/>
    </source>
</evidence>
<evidence type="ECO:0000256" key="3">
    <source>
        <dbReference type="ARBA" id="ARBA00022679"/>
    </source>
</evidence>
<keyword evidence="7" id="KW-1185">Reference proteome</keyword>
<dbReference type="InterPro" id="IPR013216">
    <property type="entry name" value="Methyltransf_11"/>
</dbReference>
<comment type="pathway">
    <text evidence="1">Lipid metabolism.</text>
</comment>
<dbReference type="OrthoDB" id="114146at2"/>
<evidence type="ECO:0000259" key="5">
    <source>
        <dbReference type="Pfam" id="PF08241"/>
    </source>
</evidence>
<evidence type="ECO:0000256" key="4">
    <source>
        <dbReference type="ARBA" id="ARBA00025707"/>
    </source>
</evidence>
<keyword evidence="2 6" id="KW-0489">Methyltransferase</keyword>
<dbReference type="EMBL" id="RSDW01000001">
    <property type="protein sequence ID" value="RSL16501.1"/>
    <property type="molecule type" value="Genomic_DNA"/>
</dbReference>
<keyword evidence="3 6" id="KW-0808">Transferase</keyword>
<dbReference type="Pfam" id="PF08241">
    <property type="entry name" value="Methyltransf_11"/>
    <property type="match status" value="1"/>
</dbReference>
<dbReference type="AlphaFoldDB" id="A0A428MHU1"/>
<gene>
    <name evidence="6" type="ORF">EDE15_2017</name>
</gene>
<dbReference type="CDD" id="cd02440">
    <property type="entry name" value="AdoMet_MTases"/>
    <property type="match status" value="1"/>
</dbReference>
<dbReference type="Gene3D" id="3.40.50.150">
    <property type="entry name" value="Vaccinia Virus protein VP39"/>
    <property type="match status" value="1"/>
</dbReference>
<dbReference type="GO" id="GO:0008757">
    <property type="term" value="F:S-adenosylmethionine-dependent methyltransferase activity"/>
    <property type="evidence" value="ECO:0007669"/>
    <property type="project" value="InterPro"/>
</dbReference>
<dbReference type="GO" id="GO:0032259">
    <property type="term" value="P:methylation"/>
    <property type="evidence" value="ECO:0007669"/>
    <property type="project" value="UniProtKB-KW"/>
</dbReference>
<dbReference type="RefSeq" id="WP_125485096.1">
    <property type="nucleotide sequence ID" value="NZ_RSDW01000001.1"/>
</dbReference>
<protein>
    <submittedName>
        <fullName evidence="6">Methyltransferase family protein</fullName>
    </submittedName>
</protein>
<reference evidence="6 7" key="1">
    <citation type="submission" date="2018-12" db="EMBL/GenBank/DDBJ databases">
        <title>Sequencing of bacterial isolates from soil warming experiment in Harvard Forest, Massachusetts, USA.</title>
        <authorList>
            <person name="Deangelis K."/>
        </authorList>
    </citation>
    <scope>NUCLEOTIDE SEQUENCE [LARGE SCALE GENOMIC DNA]</scope>
    <source>
        <strain evidence="6 7">EB153</strain>
    </source>
</reference>
<dbReference type="PANTHER" id="PTHR44307">
    <property type="entry name" value="PHOSPHOETHANOLAMINE METHYLTRANSFERASE"/>
    <property type="match status" value="1"/>
</dbReference>
<accession>A0A428MHU1</accession>